<gene>
    <name evidence="1" type="ORF">Lstg_1280</name>
    <name evidence="2" type="ORF">NCTC11991_02712</name>
</gene>
<dbReference type="EMBL" id="UGOY01000001">
    <property type="protein sequence ID" value="STY24096.1"/>
    <property type="molecule type" value="Genomic_DNA"/>
</dbReference>
<dbReference type="Proteomes" id="UP000054820">
    <property type="component" value="Unassembled WGS sequence"/>
</dbReference>
<proteinExistence type="predicted"/>
<dbReference type="AlphaFoldDB" id="A0A378LB79"/>
<dbReference type="RefSeq" id="WP_133129200.1">
    <property type="nucleotide sequence ID" value="NZ_CAAAIO010000014.1"/>
</dbReference>
<accession>A0A378LB79</accession>
<keyword evidence="3" id="KW-1185">Reference proteome</keyword>
<evidence type="ECO:0000313" key="4">
    <source>
        <dbReference type="Proteomes" id="UP000255110"/>
    </source>
</evidence>
<sequence>MSHIDVLIRRSSKGVKFIEQRNDWHPLEVEDEYLKQSISIYDKRIERTFGNHASILSGTGISATDFLSYNNSICALPTVLLLYANIDQDLLVVPLGKEKVKIRNPRYCIGFQEYKSLQEYFGVIGNDAFDFESIMVNATFLLLALSFLILKNIKLVSFYNIGYVLFDKLSFKKFVEVNYQEVKDVIETIFHQTINFNYQHVLSCMKNRSKSGCPFFPPGYFDIGGNQLCIDLDTCTLRLNKLLEHRMQTGSEANLRAIQFEQSLQSLINSSTLEPDEYIKSIIKKKHIKFKSKPITDIDAAFFYKDVLVLISAKSYIFNSIYDQGDYEYIRNIKDRIENDIQKWRCKIEFIKNNPVGDNYDFSNYRVIDGLLCTPSIFFIGANYYKSKINCGLNEYQSAVELYTFLEKYKKLS</sequence>
<evidence type="ECO:0000313" key="3">
    <source>
        <dbReference type="Proteomes" id="UP000054820"/>
    </source>
</evidence>
<evidence type="ECO:0000313" key="1">
    <source>
        <dbReference type="EMBL" id="KTD78545.1"/>
    </source>
</evidence>
<dbReference type="Proteomes" id="UP000255110">
    <property type="component" value="Unassembled WGS sequence"/>
</dbReference>
<organism evidence="2 4">
    <name type="scientific">Legionella steigerwaltii</name>
    <dbReference type="NCBI Taxonomy" id="460"/>
    <lineage>
        <taxon>Bacteria</taxon>
        <taxon>Pseudomonadati</taxon>
        <taxon>Pseudomonadota</taxon>
        <taxon>Gammaproteobacteria</taxon>
        <taxon>Legionellales</taxon>
        <taxon>Legionellaceae</taxon>
        <taxon>Legionella</taxon>
    </lineage>
</organism>
<dbReference type="OrthoDB" id="9798107at2"/>
<evidence type="ECO:0000313" key="2">
    <source>
        <dbReference type="EMBL" id="STY24096.1"/>
    </source>
</evidence>
<dbReference type="EMBL" id="LNYZ01000009">
    <property type="protein sequence ID" value="KTD78545.1"/>
    <property type="molecule type" value="Genomic_DNA"/>
</dbReference>
<reference evidence="2 4" key="2">
    <citation type="submission" date="2018-06" db="EMBL/GenBank/DDBJ databases">
        <authorList>
            <consortium name="Pathogen Informatics"/>
            <person name="Doyle S."/>
        </authorList>
    </citation>
    <scope>NUCLEOTIDE SEQUENCE [LARGE SCALE GENOMIC DNA]</scope>
    <source>
        <strain evidence="2 4">NCTC11991</strain>
    </source>
</reference>
<protein>
    <submittedName>
        <fullName evidence="2">Uncharacterized protein</fullName>
    </submittedName>
</protein>
<name>A0A378LB79_9GAMM</name>
<reference evidence="1 3" key="1">
    <citation type="submission" date="2015-11" db="EMBL/GenBank/DDBJ databases">
        <title>Genomic analysis of 38 Legionella species identifies large and diverse effector repertoires.</title>
        <authorList>
            <person name="Burstein D."/>
            <person name="Amaro F."/>
            <person name="Zusman T."/>
            <person name="Lifshitz Z."/>
            <person name="Cohen O."/>
            <person name="Gilbert J.A."/>
            <person name="Pupko T."/>
            <person name="Shuman H.A."/>
            <person name="Segal G."/>
        </authorList>
    </citation>
    <scope>NUCLEOTIDE SEQUENCE [LARGE SCALE GENOMIC DNA]</scope>
    <source>
        <strain evidence="1 3">SC-18-C9</strain>
    </source>
</reference>